<evidence type="ECO:0000259" key="9">
    <source>
        <dbReference type="PROSITE" id="PS51755"/>
    </source>
</evidence>
<dbReference type="Pfam" id="PF01627">
    <property type="entry name" value="Hpt"/>
    <property type="match status" value="1"/>
</dbReference>
<dbReference type="Pfam" id="PF00486">
    <property type="entry name" value="Trans_reg_C"/>
    <property type="match status" value="1"/>
</dbReference>
<dbReference type="SMART" id="SM00862">
    <property type="entry name" value="Trans_reg_C"/>
    <property type="match status" value="1"/>
</dbReference>
<evidence type="ECO:0000313" key="10">
    <source>
        <dbReference type="EMBL" id="RCJ27269.1"/>
    </source>
</evidence>
<feature type="domain" description="Response regulatory" evidence="8">
    <location>
        <begin position="2"/>
        <end position="116"/>
    </location>
</feature>
<feature type="DNA-binding region" description="OmpR/PhoB-type" evidence="7">
    <location>
        <begin position="124"/>
        <end position="223"/>
    </location>
</feature>
<dbReference type="GO" id="GO:0005829">
    <property type="term" value="C:cytosol"/>
    <property type="evidence" value="ECO:0007669"/>
    <property type="project" value="TreeGrafter"/>
</dbReference>
<accession>A0A367QTJ1</accession>
<dbReference type="EMBL" id="LXQD01000305">
    <property type="protein sequence ID" value="RCJ27269.1"/>
    <property type="molecule type" value="Genomic_DNA"/>
</dbReference>
<dbReference type="SUPFAM" id="SSF52172">
    <property type="entry name" value="CheY-like"/>
    <property type="match status" value="2"/>
</dbReference>
<gene>
    <name evidence="10" type="ORF">A6770_25785</name>
</gene>
<dbReference type="InterPro" id="IPR039420">
    <property type="entry name" value="WalR-like"/>
</dbReference>
<keyword evidence="11" id="KW-1185">Reference proteome</keyword>
<feature type="modified residue" description="4-aspartylphosphate" evidence="6">
    <location>
        <position position="647"/>
    </location>
</feature>
<keyword evidence="3" id="KW-0805">Transcription regulation</keyword>
<dbReference type="Gene3D" id="3.40.50.2300">
    <property type="match status" value="3"/>
</dbReference>
<comment type="caution">
    <text evidence="10">The sequence shown here is derived from an EMBL/GenBank/DDBJ whole genome shotgun (WGS) entry which is preliminary data.</text>
</comment>
<dbReference type="PROSITE" id="PS50110">
    <property type="entry name" value="RESPONSE_REGULATORY"/>
    <property type="match status" value="3"/>
</dbReference>
<dbReference type="AlphaFoldDB" id="A0A367QTJ1"/>
<keyword evidence="1 6" id="KW-0597">Phosphoprotein</keyword>
<dbReference type="SUPFAM" id="SSF47226">
    <property type="entry name" value="Histidine-containing phosphotransfer domain, HPT domain"/>
    <property type="match status" value="1"/>
</dbReference>
<sequence length="727" mass="80489">MKILLVEDDESLIAVLTKSLVANHYVVDTVKDGEMGWTYGSTFEYDLIVLDIMLPKLDGISLCQRFRAEGYTTPILLLTAQDTSTAKVRGLDAGADDYVVKPFDGLELIARIRALVRRSSVSPFPLLTWGDLLLNPSTCEVTYNGQLLTLTTQEYRLLELLLWDSQHVFSTSEILDRLWSSEEFPAEATVRSHIRRLRQKLVAAGAPPDFIATVHGRGYYLKAPGQETRLQPDLPLVTETQRAAHPLISRRGDAERSCVRGFPPLSKLRGTRGHDEEVGVLDTTSLKSAEPKGELAQVCVESVSASGSYVRAVSPSGEGASLALTVNLVPFEHGAMSDRDSDQQAQYQTFLNETWVTNKPKILEQLTIPSQAARELQAGSINCQLQEQAQQIAHKLAGTLGTFGLTSGMQLARQLEQLLDSHKPLQPQSAVLMETLINGLQQEIQNTTTLQHQSPSKHSPLLLVVDRDSHFTQSLVKVAASCGIRSAIAPTIEVARDWLASKSISDVGSQFPQAILLQLPSVQSRSKTETTDFREWVQTLTQQYPDLPILVVGAEGELTDRLEVVRRGGKLFLEPSVDPKQAIAAVMQLLSGSDMGAKVMIVDDDRDWLRTLPTLLNPWGFKVTTLAEPQQFWTVLQAVMPDVLVLDVNMPQINGFELCQVVRSDPRWQQLPVLFLSVLTDAKTQNQAFTLGADDYLCKPIMGVDLANRILNRLQRVRAWASPQYVN</sequence>
<proteinExistence type="predicted"/>
<dbReference type="Pfam" id="PF00072">
    <property type="entry name" value="Response_reg"/>
    <property type="match status" value="2"/>
</dbReference>
<dbReference type="GO" id="GO:0000156">
    <property type="term" value="F:phosphorelay response regulator activity"/>
    <property type="evidence" value="ECO:0007669"/>
    <property type="project" value="TreeGrafter"/>
</dbReference>
<dbReference type="GO" id="GO:0000976">
    <property type="term" value="F:transcription cis-regulatory region binding"/>
    <property type="evidence" value="ECO:0007669"/>
    <property type="project" value="TreeGrafter"/>
</dbReference>
<evidence type="ECO:0000256" key="4">
    <source>
        <dbReference type="ARBA" id="ARBA00023125"/>
    </source>
</evidence>
<feature type="domain" description="Response regulatory" evidence="8">
    <location>
        <begin position="598"/>
        <end position="714"/>
    </location>
</feature>
<dbReference type="Gene3D" id="1.10.10.10">
    <property type="entry name" value="Winged helix-like DNA-binding domain superfamily/Winged helix DNA-binding domain"/>
    <property type="match status" value="1"/>
</dbReference>
<feature type="modified residue" description="4-aspartylphosphate" evidence="6">
    <location>
        <position position="51"/>
    </location>
</feature>
<dbReference type="PANTHER" id="PTHR48111">
    <property type="entry name" value="REGULATOR OF RPOS"/>
    <property type="match status" value="1"/>
</dbReference>
<feature type="domain" description="Response regulatory" evidence="8">
    <location>
        <begin position="461"/>
        <end position="590"/>
    </location>
</feature>
<dbReference type="CDD" id="cd00383">
    <property type="entry name" value="trans_reg_C"/>
    <property type="match status" value="1"/>
</dbReference>
<evidence type="ECO:0000313" key="11">
    <source>
        <dbReference type="Proteomes" id="UP000252107"/>
    </source>
</evidence>
<dbReference type="InterPro" id="IPR011006">
    <property type="entry name" value="CheY-like_superfamily"/>
</dbReference>
<dbReference type="CDD" id="cd17574">
    <property type="entry name" value="REC_OmpR"/>
    <property type="match status" value="1"/>
</dbReference>
<dbReference type="FunFam" id="3.40.50.2300:FF:000002">
    <property type="entry name" value="DNA-binding response regulator PhoP"/>
    <property type="match status" value="1"/>
</dbReference>
<dbReference type="Gene3D" id="6.10.250.690">
    <property type="match status" value="1"/>
</dbReference>
<evidence type="ECO:0000256" key="6">
    <source>
        <dbReference type="PROSITE-ProRule" id="PRU00169"/>
    </source>
</evidence>
<dbReference type="CDD" id="cd00088">
    <property type="entry name" value="HPT"/>
    <property type="match status" value="1"/>
</dbReference>
<dbReference type="SUPFAM" id="SSF46894">
    <property type="entry name" value="C-terminal effector domain of the bipartite response regulators"/>
    <property type="match status" value="1"/>
</dbReference>
<dbReference type="InterPro" id="IPR001789">
    <property type="entry name" value="Sig_transdc_resp-reg_receiver"/>
</dbReference>
<evidence type="ECO:0000256" key="5">
    <source>
        <dbReference type="ARBA" id="ARBA00023163"/>
    </source>
</evidence>
<keyword evidence="4 7" id="KW-0238">DNA-binding</keyword>
<dbReference type="InterPro" id="IPR008207">
    <property type="entry name" value="Sig_transdc_His_kin_Hpt_dom"/>
</dbReference>
<dbReference type="GO" id="GO:0032993">
    <property type="term" value="C:protein-DNA complex"/>
    <property type="evidence" value="ECO:0007669"/>
    <property type="project" value="TreeGrafter"/>
</dbReference>
<dbReference type="InterPro" id="IPR036388">
    <property type="entry name" value="WH-like_DNA-bd_sf"/>
</dbReference>
<evidence type="ECO:0000256" key="3">
    <source>
        <dbReference type="ARBA" id="ARBA00023015"/>
    </source>
</evidence>
<organism evidence="10 11">
    <name type="scientific">Nostoc minutum NIES-26</name>
    <dbReference type="NCBI Taxonomy" id="1844469"/>
    <lineage>
        <taxon>Bacteria</taxon>
        <taxon>Bacillati</taxon>
        <taxon>Cyanobacteriota</taxon>
        <taxon>Cyanophyceae</taxon>
        <taxon>Nostocales</taxon>
        <taxon>Nostocaceae</taxon>
        <taxon>Nostoc</taxon>
    </lineage>
</organism>
<dbReference type="SMART" id="SM00448">
    <property type="entry name" value="REC"/>
    <property type="match status" value="2"/>
</dbReference>
<feature type="domain" description="OmpR/PhoB-type" evidence="9">
    <location>
        <begin position="124"/>
        <end position="223"/>
    </location>
</feature>
<reference evidence="10" key="1">
    <citation type="submission" date="2016-04" db="EMBL/GenBank/DDBJ databases">
        <authorList>
            <person name="Tabuchi Yagui T.R."/>
        </authorList>
    </citation>
    <scope>NUCLEOTIDE SEQUENCE [LARGE SCALE GENOMIC DNA]</scope>
    <source>
        <strain evidence="10">NIES-26</strain>
    </source>
</reference>
<evidence type="ECO:0000259" key="8">
    <source>
        <dbReference type="PROSITE" id="PS50110"/>
    </source>
</evidence>
<evidence type="ECO:0000256" key="2">
    <source>
        <dbReference type="ARBA" id="ARBA00023012"/>
    </source>
</evidence>
<dbReference type="PROSITE" id="PS51755">
    <property type="entry name" value="OMPR_PHOB"/>
    <property type="match status" value="1"/>
</dbReference>
<comment type="caution">
    <text evidence="6">Lacks conserved residue(s) required for the propagation of feature annotation.</text>
</comment>
<protein>
    <submittedName>
        <fullName evidence="10">Protein RcaC</fullName>
    </submittedName>
</protein>
<dbReference type="PANTHER" id="PTHR48111:SF15">
    <property type="entry name" value="OMPR SUBFAMILY"/>
    <property type="match status" value="1"/>
</dbReference>
<keyword evidence="2" id="KW-0902">Two-component regulatory system</keyword>
<dbReference type="Proteomes" id="UP000252107">
    <property type="component" value="Unassembled WGS sequence"/>
</dbReference>
<name>A0A367QTJ1_9NOSO</name>
<keyword evidence="5" id="KW-0804">Transcription</keyword>
<dbReference type="InterPro" id="IPR001867">
    <property type="entry name" value="OmpR/PhoB-type_DNA-bd"/>
</dbReference>
<dbReference type="Gene3D" id="1.20.120.160">
    <property type="entry name" value="HPT domain"/>
    <property type="match status" value="1"/>
</dbReference>
<dbReference type="CDD" id="cd19935">
    <property type="entry name" value="REC_OmpR_CusR-like"/>
    <property type="match status" value="1"/>
</dbReference>
<dbReference type="InterPro" id="IPR036641">
    <property type="entry name" value="HPT_dom_sf"/>
</dbReference>
<evidence type="ECO:0000256" key="1">
    <source>
        <dbReference type="ARBA" id="ARBA00022553"/>
    </source>
</evidence>
<dbReference type="GO" id="GO:0006355">
    <property type="term" value="P:regulation of DNA-templated transcription"/>
    <property type="evidence" value="ECO:0007669"/>
    <property type="project" value="InterPro"/>
</dbReference>
<evidence type="ECO:0000256" key="7">
    <source>
        <dbReference type="PROSITE-ProRule" id="PRU01091"/>
    </source>
</evidence>
<dbReference type="InterPro" id="IPR016032">
    <property type="entry name" value="Sig_transdc_resp-reg_C-effctor"/>
</dbReference>